<organism evidence="2 3">
    <name type="scientific">Corynebacterium choanae</name>
    <dbReference type="NCBI Taxonomy" id="1862358"/>
    <lineage>
        <taxon>Bacteria</taxon>
        <taxon>Bacillati</taxon>
        <taxon>Actinomycetota</taxon>
        <taxon>Actinomycetes</taxon>
        <taxon>Mycobacteriales</taxon>
        <taxon>Corynebacteriaceae</taxon>
        <taxon>Corynebacterium</taxon>
    </lineage>
</organism>
<proteinExistence type="predicted"/>
<reference evidence="2 3" key="1">
    <citation type="submission" date="2018-11" db="EMBL/GenBank/DDBJ databases">
        <authorList>
            <person name="Kleinhagauer T."/>
            <person name="Glaeser S.P."/>
            <person name="Spergser J."/>
            <person name="Ruckert C."/>
            <person name="Kaempfer P."/>
            <person name="Busse H.-J."/>
        </authorList>
    </citation>
    <scope>NUCLEOTIDE SEQUENCE [LARGE SCALE GENOMIC DNA]</scope>
    <source>
        <strain evidence="2 3">200CH</strain>
    </source>
</reference>
<dbReference type="KEGG" id="ccho:CCHOA_09775"/>
<evidence type="ECO:0000256" key="1">
    <source>
        <dbReference type="SAM" id="MobiDB-lite"/>
    </source>
</evidence>
<feature type="compositionally biased region" description="Polar residues" evidence="1">
    <location>
        <begin position="30"/>
        <end position="42"/>
    </location>
</feature>
<evidence type="ECO:0000313" key="3">
    <source>
        <dbReference type="Proteomes" id="UP000269019"/>
    </source>
</evidence>
<dbReference type="EMBL" id="CP033896">
    <property type="protein sequence ID" value="AZA14338.1"/>
    <property type="molecule type" value="Genomic_DNA"/>
</dbReference>
<dbReference type="Proteomes" id="UP000269019">
    <property type="component" value="Chromosome"/>
</dbReference>
<dbReference type="AlphaFoldDB" id="A0A3G6JBA1"/>
<gene>
    <name evidence="2" type="ORF">CCHOA_09775</name>
</gene>
<feature type="region of interest" description="Disordered" evidence="1">
    <location>
        <begin position="30"/>
        <end position="67"/>
    </location>
</feature>
<name>A0A3G6JBA1_9CORY</name>
<keyword evidence="3" id="KW-1185">Reference proteome</keyword>
<protein>
    <submittedName>
        <fullName evidence="2">Uncharacterized protein</fullName>
    </submittedName>
</protein>
<sequence length="67" mass="7340">MFHIPMHGYTPISLGVSSVIAGPIPHNMATPTIRSDTRQQPLAATARKADREMDSSATRRCTHSIPR</sequence>
<evidence type="ECO:0000313" key="2">
    <source>
        <dbReference type="EMBL" id="AZA14338.1"/>
    </source>
</evidence>
<accession>A0A3G6JBA1</accession>